<gene>
    <name evidence="2" type="ORF">M8523_30480</name>
</gene>
<dbReference type="Proteomes" id="UP001165667">
    <property type="component" value="Unassembled WGS sequence"/>
</dbReference>
<protein>
    <recommendedName>
        <fullName evidence="1">Chromosomal replication initiator DnaA C-terminal domain-containing protein</fullName>
    </recommendedName>
</protein>
<keyword evidence="3" id="KW-1185">Reference proteome</keyword>
<dbReference type="GO" id="GO:0005524">
    <property type="term" value="F:ATP binding"/>
    <property type="evidence" value="ECO:0007669"/>
    <property type="project" value="InterPro"/>
</dbReference>
<accession>A0AA41Z3C4</accession>
<dbReference type="SMART" id="SM00760">
    <property type="entry name" value="Bac_DnaA_C"/>
    <property type="match status" value="1"/>
</dbReference>
<name>A0AA41Z3C4_9HYPH</name>
<dbReference type="InterPro" id="IPR010921">
    <property type="entry name" value="Trp_repressor/repl_initiator"/>
</dbReference>
<dbReference type="GO" id="GO:0006270">
    <property type="term" value="P:DNA replication initiation"/>
    <property type="evidence" value="ECO:0007669"/>
    <property type="project" value="InterPro"/>
</dbReference>
<evidence type="ECO:0000313" key="3">
    <source>
        <dbReference type="Proteomes" id="UP001165667"/>
    </source>
</evidence>
<proteinExistence type="predicted"/>
<dbReference type="GO" id="GO:0043565">
    <property type="term" value="F:sequence-specific DNA binding"/>
    <property type="evidence" value="ECO:0007669"/>
    <property type="project" value="InterPro"/>
</dbReference>
<dbReference type="GO" id="GO:0006275">
    <property type="term" value="P:regulation of DNA replication"/>
    <property type="evidence" value="ECO:0007669"/>
    <property type="project" value="InterPro"/>
</dbReference>
<dbReference type="RefSeq" id="WP_282588626.1">
    <property type="nucleotide sequence ID" value="NZ_JAMOIM010000044.1"/>
</dbReference>
<dbReference type="AlphaFoldDB" id="A0AA41Z3C4"/>
<sequence>MTPIQINALVRNIGRDPEAWRPRAIVRLKGRDFGRQHDFHVFSYRNMAVLEGWSPRMKAALLDTAYTHGVIVKAILSPARHKEVNLARQELMARLRASFGFSIGKIGALLKRDRKTVIHGIRRHLEHASKGGHP</sequence>
<dbReference type="SUPFAM" id="SSF48295">
    <property type="entry name" value="TrpR-like"/>
    <property type="match status" value="1"/>
</dbReference>
<reference evidence="2" key="1">
    <citation type="submission" date="2022-05" db="EMBL/GenBank/DDBJ databases">
        <authorList>
            <person name="Pankratov T."/>
        </authorList>
    </citation>
    <scope>NUCLEOTIDE SEQUENCE</scope>
    <source>
        <strain evidence="2">BP6-180914</strain>
    </source>
</reference>
<dbReference type="EMBL" id="JAMOIM010000044">
    <property type="protein sequence ID" value="MCW6512251.1"/>
    <property type="molecule type" value="Genomic_DNA"/>
</dbReference>
<organism evidence="2 3">
    <name type="scientific">Lichenifustis flavocetrariae</name>
    <dbReference type="NCBI Taxonomy" id="2949735"/>
    <lineage>
        <taxon>Bacteria</taxon>
        <taxon>Pseudomonadati</taxon>
        <taxon>Pseudomonadota</taxon>
        <taxon>Alphaproteobacteria</taxon>
        <taxon>Hyphomicrobiales</taxon>
        <taxon>Lichenihabitantaceae</taxon>
        <taxon>Lichenifustis</taxon>
    </lineage>
</organism>
<dbReference type="InterPro" id="IPR013159">
    <property type="entry name" value="DnaA_C"/>
</dbReference>
<feature type="domain" description="Chromosomal replication initiator DnaA C-terminal" evidence="1">
    <location>
        <begin position="56"/>
        <end position="124"/>
    </location>
</feature>
<evidence type="ECO:0000259" key="1">
    <source>
        <dbReference type="SMART" id="SM00760"/>
    </source>
</evidence>
<dbReference type="Gene3D" id="1.10.1750.10">
    <property type="match status" value="1"/>
</dbReference>
<comment type="caution">
    <text evidence="2">The sequence shown here is derived from an EMBL/GenBank/DDBJ whole genome shotgun (WGS) entry which is preliminary data.</text>
</comment>
<dbReference type="Pfam" id="PF08299">
    <property type="entry name" value="Bac_DnaA_C"/>
    <property type="match status" value="1"/>
</dbReference>
<evidence type="ECO:0000313" key="2">
    <source>
        <dbReference type="EMBL" id="MCW6512251.1"/>
    </source>
</evidence>